<dbReference type="PANTHER" id="PTHR31001">
    <property type="entry name" value="UNCHARACTERIZED TRANSCRIPTIONAL REGULATORY PROTEIN"/>
    <property type="match status" value="1"/>
</dbReference>
<keyword evidence="2" id="KW-0479">Metal-binding</keyword>
<dbReference type="PROSITE" id="PS00463">
    <property type="entry name" value="ZN2_CY6_FUNGAL_1"/>
    <property type="match status" value="1"/>
</dbReference>
<dbReference type="InterPro" id="IPR007219">
    <property type="entry name" value="XnlR_reg_dom"/>
</dbReference>
<gene>
    <name evidence="5" type="ORF">BDV96DRAFT_189630</name>
</gene>
<dbReference type="AlphaFoldDB" id="A0A6A5YVZ6"/>
<protein>
    <recommendedName>
        <fullName evidence="4">Zn(2)-C6 fungal-type domain-containing protein</fullName>
    </recommendedName>
</protein>
<evidence type="ECO:0000256" key="1">
    <source>
        <dbReference type="ARBA" id="ARBA00004123"/>
    </source>
</evidence>
<dbReference type="GO" id="GO:0003677">
    <property type="term" value="F:DNA binding"/>
    <property type="evidence" value="ECO:0007669"/>
    <property type="project" value="InterPro"/>
</dbReference>
<dbReference type="Pfam" id="PF00172">
    <property type="entry name" value="Zn_clus"/>
    <property type="match status" value="1"/>
</dbReference>
<sequence length="564" mass="64521">MSHMTSAIASERTFPSLRALRTTQRAPKSCRNCAARKVRCDKSIPCSRCIKRGEADSCGRETVIVRGQATTRSDDVGTLTYDELARENTRLREALSEANDPVQSSHHQALPPTDDDYYEGAFFRASIAPTHQPAILMTEIDVLLPSISCSSALIEHDEKWNSWVHYALEYPKFAQEHMQFLSDIQNGISLGSMEASWLAIYFAVIAATLLVMSEECASDLDLPTDDVRDVQRNWYNASLYFLHKADFLRHPRIHTVQAIAIQGILYVNAGDWELYRTMWACAIRISQMIGLTRSQSAITELSQEAQHRLWWTIVICDWMGGGPTSSLLREEDFDVPLPTVTEEGSIRTSNRNQIHPVQYHIFMSRTARAHQRFRRALRHSHKTKLEAVRAADEELADLIDTLPSHLQPDIGGAELISDLERRLPWIRWQRVDATLVLLYHRLCLHRILQKDWLQEPVTFASARAVSIKTAKDIIWISQNWELPVNERRQWPFAMYLFCAGLLLLREAQHGLLDDEPDWVSEVEKCISYLDQISSWNAIADQASDILRQLLDEAKCHRFSLPFAT</sequence>
<comment type="subcellular location">
    <subcellularLocation>
        <location evidence="1">Nucleus</location>
    </subcellularLocation>
</comment>
<dbReference type="EMBL" id="ML977335">
    <property type="protein sequence ID" value="KAF2111250.1"/>
    <property type="molecule type" value="Genomic_DNA"/>
</dbReference>
<evidence type="ECO:0000256" key="2">
    <source>
        <dbReference type="ARBA" id="ARBA00022723"/>
    </source>
</evidence>
<dbReference type="InterPro" id="IPR050613">
    <property type="entry name" value="Sec_Metabolite_Reg"/>
</dbReference>
<dbReference type="SUPFAM" id="SSF57701">
    <property type="entry name" value="Zn2/Cys6 DNA-binding domain"/>
    <property type="match status" value="1"/>
</dbReference>
<dbReference type="Pfam" id="PF04082">
    <property type="entry name" value="Fungal_trans"/>
    <property type="match status" value="1"/>
</dbReference>
<keyword evidence="6" id="KW-1185">Reference proteome</keyword>
<feature type="domain" description="Zn(2)-C6 fungal-type" evidence="4">
    <location>
        <begin position="29"/>
        <end position="58"/>
    </location>
</feature>
<dbReference type="Gene3D" id="4.10.240.10">
    <property type="entry name" value="Zn(2)-C6 fungal-type DNA-binding domain"/>
    <property type="match status" value="1"/>
</dbReference>
<dbReference type="OrthoDB" id="1747771at2759"/>
<evidence type="ECO:0000313" key="5">
    <source>
        <dbReference type="EMBL" id="KAF2111250.1"/>
    </source>
</evidence>
<evidence type="ECO:0000313" key="6">
    <source>
        <dbReference type="Proteomes" id="UP000799770"/>
    </source>
</evidence>
<evidence type="ECO:0000256" key="3">
    <source>
        <dbReference type="ARBA" id="ARBA00023242"/>
    </source>
</evidence>
<dbReference type="CDD" id="cd12148">
    <property type="entry name" value="fungal_TF_MHR"/>
    <property type="match status" value="1"/>
</dbReference>
<dbReference type="GO" id="GO:0005634">
    <property type="term" value="C:nucleus"/>
    <property type="evidence" value="ECO:0007669"/>
    <property type="project" value="UniProtKB-SubCell"/>
</dbReference>
<dbReference type="GO" id="GO:0000981">
    <property type="term" value="F:DNA-binding transcription factor activity, RNA polymerase II-specific"/>
    <property type="evidence" value="ECO:0007669"/>
    <property type="project" value="InterPro"/>
</dbReference>
<dbReference type="GO" id="GO:0006351">
    <property type="term" value="P:DNA-templated transcription"/>
    <property type="evidence" value="ECO:0007669"/>
    <property type="project" value="InterPro"/>
</dbReference>
<keyword evidence="3" id="KW-0539">Nucleus</keyword>
<dbReference type="PANTHER" id="PTHR31001:SF76">
    <property type="entry name" value="ZN(2)-C6 FUNGAL-TYPE DOMAIN-CONTAINING PROTEIN"/>
    <property type="match status" value="1"/>
</dbReference>
<dbReference type="PROSITE" id="PS50048">
    <property type="entry name" value="ZN2_CY6_FUNGAL_2"/>
    <property type="match status" value="1"/>
</dbReference>
<proteinExistence type="predicted"/>
<dbReference type="InterPro" id="IPR001138">
    <property type="entry name" value="Zn2Cys6_DnaBD"/>
</dbReference>
<dbReference type="GO" id="GO:0008270">
    <property type="term" value="F:zinc ion binding"/>
    <property type="evidence" value="ECO:0007669"/>
    <property type="project" value="InterPro"/>
</dbReference>
<dbReference type="CDD" id="cd00067">
    <property type="entry name" value="GAL4"/>
    <property type="match status" value="1"/>
</dbReference>
<dbReference type="InterPro" id="IPR036864">
    <property type="entry name" value="Zn2-C6_fun-type_DNA-bd_sf"/>
</dbReference>
<accession>A0A6A5YVZ6</accession>
<dbReference type="SMART" id="SM00066">
    <property type="entry name" value="GAL4"/>
    <property type="match status" value="1"/>
</dbReference>
<name>A0A6A5YVZ6_9PLEO</name>
<reference evidence="5" key="1">
    <citation type="journal article" date="2020" name="Stud. Mycol.">
        <title>101 Dothideomycetes genomes: a test case for predicting lifestyles and emergence of pathogens.</title>
        <authorList>
            <person name="Haridas S."/>
            <person name="Albert R."/>
            <person name="Binder M."/>
            <person name="Bloem J."/>
            <person name="Labutti K."/>
            <person name="Salamov A."/>
            <person name="Andreopoulos B."/>
            <person name="Baker S."/>
            <person name="Barry K."/>
            <person name="Bills G."/>
            <person name="Bluhm B."/>
            <person name="Cannon C."/>
            <person name="Castanera R."/>
            <person name="Culley D."/>
            <person name="Daum C."/>
            <person name="Ezra D."/>
            <person name="Gonzalez J."/>
            <person name="Henrissat B."/>
            <person name="Kuo A."/>
            <person name="Liang C."/>
            <person name="Lipzen A."/>
            <person name="Lutzoni F."/>
            <person name="Magnuson J."/>
            <person name="Mondo S."/>
            <person name="Nolan M."/>
            <person name="Ohm R."/>
            <person name="Pangilinan J."/>
            <person name="Park H.-J."/>
            <person name="Ramirez L."/>
            <person name="Alfaro M."/>
            <person name="Sun H."/>
            <person name="Tritt A."/>
            <person name="Yoshinaga Y."/>
            <person name="Zwiers L.-H."/>
            <person name="Turgeon B."/>
            <person name="Goodwin S."/>
            <person name="Spatafora J."/>
            <person name="Crous P."/>
            <person name="Grigoriev I."/>
        </authorList>
    </citation>
    <scope>NUCLEOTIDE SEQUENCE</scope>
    <source>
        <strain evidence="5">CBS 627.86</strain>
    </source>
</reference>
<evidence type="ECO:0000259" key="4">
    <source>
        <dbReference type="PROSITE" id="PS50048"/>
    </source>
</evidence>
<dbReference type="Proteomes" id="UP000799770">
    <property type="component" value="Unassembled WGS sequence"/>
</dbReference>
<organism evidence="5 6">
    <name type="scientific">Lophiotrema nucula</name>
    <dbReference type="NCBI Taxonomy" id="690887"/>
    <lineage>
        <taxon>Eukaryota</taxon>
        <taxon>Fungi</taxon>
        <taxon>Dikarya</taxon>
        <taxon>Ascomycota</taxon>
        <taxon>Pezizomycotina</taxon>
        <taxon>Dothideomycetes</taxon>
        <taxon>Pleosporomycetidae</taxon>
        <taxon>Pleosporales</taxon>
        <taxon>Lophiotremataceae</taxon>
        <taxon>Lophiotrema</taxon>
    </lineage>
</organism>